<dbReference type="InterPro" id="IPR012902">
    <property type="entry name" value="N_methyl_site"/>
</dbReference>
<name>A0A857NHX8_9BACT</name>
<feature type="transmembrane region" description="Helical" evidence="1">
    <location>
        <begin position="12"/>
        <end position="33"/>
    </location>
</feature>
<keyword evidence="3" id="KW-1185">Reference proteome</keyword>
<dbReference type="SUPFAM" id="SSF54523">
    <property type="entry name" value="Pili subunits"/>
    <property type="match status" value="1"/>
</dbReference>
<organism evidence="2 3">
    <name type="scientific">Candidatus Chazhemtobacterium aquaticus</name>
    <dbReference type="NCBI Taxonomy" id="2715735"/>
    <lineage>
        <taxon>Bacteria</taxon>
        <taxon>Candidatus Chazhemtobacteraceae</taxon>
        <taxon>Candidatus Chazhemtobacterium</taxon>
    </lineage>
</organism>
<protein>
    <submittedName>
        <fullName evidence="2">Type IV pilus assembly protein PilE</fullName>
    </submittedName>
</protein>
<proteinExistence type="predicted"/>
<dbReference type="Gene3D" id="3.30.700.10">
    <property type="entry name" value="Glycoprotein, Type 4 Pilin"/>
    <property type="match status" value="1"/>
</dbReference>
<evidence type="ECO:0000256" key="1">
    <source>
        <dbReference type="SAM" id="Phobius"/>
    </source>
</evidence>
<keyword evidence="1" id="KW-0812">Transmembrane</keyword>
<accession>A0A857NHX8</accession>
<keyword evidence="1" id="KW-0472">Membrane</keyword>
<gene>
    <name evidence="2" type="ORF">MICH65_0687</name>
</gene>
<evidence type="ECO:0000313" key="3">
    <source>
        <dbReference type="Proteomes" id="UP000463983"/>
    </source>
</evidence>
<dbReference type="InterPro" id="IPR045584">
    <property type="entry name" value="Pilin-like"/>
</dbReference>
<reference evidence="3" key="1">
    <citation type="journal article" date="2020" name="Microorganisms">
        <title>Complete Genome of a Member of a New Bacterial Lineage in the Microgenomates Group Reveals an Unusual Nucleotide Composition Disparity Between Two Strands of DNA and Limited Metabolic Potential.</title>
        <authorList>
            <person name="Kadnikov V.V."/>
            <person name="Mardanov A.V."/>
            <person name="Beletsky A.V."/>
            <person name="Karnachuk O.V."/>
            <person name="Ravin N.V."/>
        </authorList>
    </citation>
    <scope>NUCLEOTIDE SEQUENCE [LARGE SCALE GENOMIC DNA]</scope>
</reference>
<sequence length="182" mass="19176">MIRHNQPQGFTLIELLIVIGVLGILAAGLLAAVDPFEQLKKGRDSNTRNQVVELHNGFIRYYATHGDLPWNDDACVADFSGGPLALSALNTAGCIDPLITDGELKPDFMSAVGSGTAGNIYINSPSAVSLSICFEPTSKSVFADAGTRYSQDGQTDLSATTCTTENKATIGPGTAACYWCAK</sequence>
<dbReference type="AlphaFoldDB" id="A0A857NHX8"/>
<keyword evidence="1" id="KW-1133">Transmembrane helix</keyword>
<dbReference type="NCBIfam" id="TIGR02532">
    <property type="entry name" value="IV_pilin_GFxxxE"/>
    <property type="match status" value="1"/>
</dbReference>
<evidence type="ECO:0000313" key="2">
    <source>
        <dbReference type="EMBL" id="QHO63668.1"/>
    </source>
</evidence>
<dbReference type="EMBL" id="CP047901">
    <property type="protein sequence ID" value="QHO63668.1"/>
    <property type="molecule type" value="Genomic_DNA"/>
</dbReference>
<dbReference type="Pfam" id="PF07963">
    <property type="entry name" value="N_methyl"/>
    <property type="match status" value="1"/>
</dbReference>
<dbReference type="Proteomes" id="UP000463983">
    <property type="component" value="Chromosome"/>
</dbReference>
<dbReference type="KEGG" id="caqa:MICH65_0687"/>
<dbReference type="PROSITE" id="PS00409">
    <property type="entry name" value="PROKAR_NTER_METHYL"/>
    <property type="match status" value="1"/>
</dbReference>